<geneLocation type="plasmid" evidence="1 2">
    <name>pFA4</name>
</geneLocation>
<accession>A0AAU9DGN3</accession>
<dbReference type="EMBL" id="AP025318">
    <property type="protein sequence ID" value="BDD12281.1"/>
    <property type="molecule type" value="Genomic_DNA"/>
</dbReference>
<dbReference type="RefSeq" id="WP_338395636.1">
    <property type="nucleotide sequence ID" value="NZ_AP025318.1"/>
</dbReference>
<organism evidence="1 2">
    <name type="scientific">Fulvitalea axinellae</name>
    <dbReference type="NCBI Taxonomy" id="1182444"/>
    <lineage>
        <taxon>Bacteria</taxon>
        <taxon>Pseudomonadati</taxon>
        <taxon>Bacteroidota</taxon>
        <taxon>Cytophagia</taxon>
        <taxon>Cytophagales</taxon>
        <taxon>Persicobacteraceae</taxon>
        <taxon>Fulvitalea</taxon>
    </lineage>
</organism>
<protein>
    <submittedName>
        <fullName evidence="1">Uncharacterized protein</fullName>
    </submittedName>
</protein>
<reference evidence="1 2" key="1">
    <citation type="submission" date="2021-12" db="EMBL/GenBank/DDBJ databases">
        <title>Genome sequencing of bacteria with rrn-lacking chromosome and rrn-plasmid.</title>
        <authorList>
            <person name="Anda M."/>
            <person name="Iwasaki W."/>
        </authorList>
    </citation>
    <scope>NUCLEOTIDE SEQUENCE [LARGE SCALE GENOMIC DNA]</scope>
    <source>
        <strain evidence="1 2">DSM 100852</strain>
        <plasmid evidence="1 2">pFA4</plasmid>
    </source>
</reference>
<gene>
    <name evidence="1" type="ORF">FUAX_47130</name>
</gene>
<evidence type="ECO:0000313" key="2">
    <source>
        <dbReference type="Proteomes" id="UP001348817"/>
    </source>
</evidence>
<evidence type="ECO:0000313" key="1">
    <source>
        <dbReference type="EMBL" id="BDD12281.1"/>
    </source>
</evidence>
<keyword evidence="1" id="KW-0614">Plasmid</keyword>
<keyword evidence="2" id="KW-1185">Reference proteome</keyword>
<proteinExistence type="predicted"/>
<dbReference type="Proteomes" id="UP001348817">
    <property type="component" value="Plasmid pFA4"/>
</dbReference>
<sequence>MLESNHSTRHLREYINFSTLCLSLLFLTTLSASGQDLISGLGGLNTKFEIYKDSVDLKPISQFIIKRGYADTYNNTSSENGSYGYGYGTEYLHFEFLVHTKKKLGTKKKWKLFKATSSTERVSEFYKIYLYDENDELLADFPIKRFHVTKSSKYQSYETHLNRLPLSYFLLAKKIVLK</sequence>
<dbReference type="KEGG" id="fax:FUAX_47130"/>
<dbReference type="AlphaFoldDB" id="A0AAU9DGN3"/>
<name>A0AAU9DGN3_9BACT</name>